<dbReference type="Proteomes" id="UP000886819">
    <property type="component" value="Unassembled WGS sequence"/>
</dbReference>
<proteinExistence type="predicted"/>
<organism evidence="1 2">
    <name type="scientific">Candidatus Avichristensenella intestinipullorum</name>
    <dbReference type="NCBI Taxonomy" id="2840693"/>
    <lineage>
        <taxon>Bacteria</taxon>
        <taxon>Bacillati</taxon>
        <taxon>Bacillota</taxon>
        <taxon>Clostridia</taxon>
        <taxon>Candidatus Avichristensenella</taxon>
    </lineage>
</organism>
<gene>
    <name evidence="1" type="ORF">IAA66_07750</name>
</gene>
<sequence length="240" mass="27565">MRYHIDTIPVWDAFRAESECPLCDLRAKNEQDYLDAFLGASVMEPDVRMEVNAKGFCARHFSQMFDRKNRLGLALMTHTHLKESLSSLCAPAPQRTGLFGRRTAPAPAASTARGETCVLCERLDNTMNRYLYTVLHLWKTDEEFAQRLESSKGVCLPHYHRLTAMAAEALDPRRADQFLQMLERVERSNLDRLAQELEWFTLKFDYRNADKPWGTSRDAPERAINKLRGRCVGDTPPRDA</sequence>
<reference evidence="1" key="1">
    <citation type="submission" date="2020-10" db="EMBL/GenBank/DDBJ databases">
        <authorList>
            <person name="Gilroy R."/>
        </authorList>
    </citation>
    <scope>NUCLEOTIDE SEQUENCE</scope>
    <source>
        <strain evidence="1">ChiHile30-977</strain>
    </source>
</reference>
<dbReference type="InterPro" id="IPR045706">
    <property type="entry name" value="DUF6062"/>
</dbReference>
<accession>A0A9D0YXC2</accession>
<reference evidence="1" key="2">
    <citation type="journal article" date="2021" name="PeerJ">
        <title>Extensive microbial diversity within the chicken gut microbiome revealed by metagenomics and culture.</title>
        <authorList>
            <person name="Gilroy R."/>
            <person name="Ravi A."/>
            <person name="Getino M."/>
            <person name="Pursley I."/>
            <person name="Horton D.L."/>
            <person name="Alikhan N.F."/>
            <person name="Baker D."/>
            <person name="Gharbi K."/>
            <person name="Hall N."/>
            <person name="Watson M."/>
            <person name="Adriaenssens E.M."/>
            <person name="Foster-Nyarko E."/>
            <person name="Jarju S."/>
            <person name="Secka A."/>
            <person name="Antonio M."/>
            <person name="Oren A."/>
            <person name="Chaudhuri R.R."/>
            <person name="La Ragione R."/>
            <person name="Hildebrand F."/>
            <person name="Pallen M.J."/>
        </authorList>
    </citation>
    <scope>NUCLEOTIDE SEQUENCE</scope>
    <source>
        <strain evidence="1">ChiHile30-977</strain>
    </source>
</reference>
<name>A0A9D0YXC2_9FIRM</name>
<dbReference type="AlphaFoldDB" id="A0A9D0YXC2"/>
<dbReference type="Pfam" id="PF19538">
    <property type="entry name" value="DUF6062"/>
    <property type="match status" value="1"/>
</dbReference>
<evidence type="ECO:0000313" key="2">
    <source>
        <dbReference type="Proteomes" id="UP000886819"/>
    </source>
</evidence>
<dbReference type="EMBL" id="DVFI01000106">
    <property type="protein sequence ID" value="HIQ63459.1"/>
    <property type="molecule type" value="Genomic_DNA"/>
</dbReference>
<evidence type="ECO:0008006" key="3">
    <source>
        <dbReference type="Google" id="ProtNLM"/>
    </source>
</evidence>
<comment type="caution">
    <text evidence="1">The sequence shown here is derived from an EMBL/GenBank/DDBJ whole genome shotgun (WGS) entry which is preliminary data.</text>
</comment>
<protein>
    <recommendedName>
        <fullName evidence="3">ABC transporter substrate-binding protein</fullName>
    </recommendedName>
</protein>
<evidence type="ECO:0000313" key="1">
    <source>
        <dbReference type="EMBL" id="HIQ63459.1"/>
    </source>
</evidence>